<feature type="domain" description="MacB-like periplasmic core" evidence="9">
    <location>
        <begin position="25"/>
        <end position="250"/>
    </location>
</feature>
<reference evidence="10" key="2">
    <citation type="submission" date="2020-09" db="EMBL/GenBank/DDBJ databases">
        <authorList>
            <person name="Sun Q."/>
            <person name="Kim S."/>
        </authorList>
    </citation>
    <scope>NUCLEOTIDE SEQUENCE</scope>
    <source>
        <strain evidence="10">KCTC 22164</strain>
    </source>
</reference>
<dbReference type="GO" id="GO:0005886">
    <property type="term" value="C:plasma membrane"/>
    <property type="evidence" value="ECO:0007669"/>
    <property type="project" value="UniProtKB-SubCell"/>
</dbReference>
<evidence type="ECO:0000259" key="8">
    <source>
        <dbReference type="Pfam" id="PF02687"/>
    </source>
</evidence>
<feature type="transmembrane region" description="Helical" evidence="7">
    <location>
        <begin position="282"/>
        <end position="308"/>
    </location>
</feature>
<evidence type="ECO:0000256" key="3">
    <source>
        <dbReference type="ARBA" id="ARBA00022692"/>
    </source>
</evidence>
<evidence type="ECO:0000256" key="7">
    <source>
        <dbReference type="SAM" id="Phobius"/>
    </source>
</evidence>
<dbReference type="InterPro" id="IPR003838">
    <property type="entry name" value="ABC3_permease_C"/>
</dbReference>
<gene>
    <name evidence="10" type="ORF">GCM10007391_26990</name>
</gene>
<evidence type="ECO:0000256" key="4">
    <source>
        <dbReference type="ARBA" id="ARBA00022989"/>
    </source>
</evidence>
<dbReference type="AlphaFoldDB" id="A0A918JPU0"/>
<feature type="transmembrane region" description="Helical" evidence="7">
    <location>
        <begin position="329"/>
        <end position="352"/>
    </location>
</feature>
<dbReference type="Pfam" id="PF12704">
    <property type="entry name" value="MacB_PCD"/>
    <property type="match status" value="1"/>
</dbReference>
<evidence type="ECO:0000313" key="11">
    <source>
        <dbReference type="Proteomes" id="UP000631300"/>
    </source>
</evidence>
<evidence type="ECO:0000313" key="10">
    <source>
        <dbReference type="EMBL" id="GGW91267.1"/>
    </source>
</evidence>
<feature type="transmembrane region" description="Helical" evidence="7">
    <location>
        <begin position="372"/>
        <end position="394"/>
    </location>
</feature>
<keyword evidence="5 7" id="KW-0472">Membrane</keyword>
<dbReference type="Pfam" id="PF02687">
    <property type="entry name" value="FtsX"/>
    <property type="match status" value="1"/>
</dbReference>
<protein>
    <submittedName>
        <fullName evidence="10">ABC transporter permease</fullName>
    </submittedName>
</protein>
<dbReference type="InterPro" id="IPR050250">
    <property type="entry name" value="Macrolide_Exporter_MacB"/>
</dbReference>
<sequence length="408" mass="44509">MTHNWETGPILRAMSRNKVGALLIALQIAITMTIIINAIFIIVERSALMGRESGVDEANTFYLTSTGFGSAFNASSVIDEDLRRLRGTPGVVDAVQINAIPISGGGWSMSLKTETGADIDGIGTANYFVDEHGVDALDLQVIAGENFTASDVRLRGRNQSDWPPVAMITRALAENLFPDTNYADVVGKTVYIGNDEPVTVTGIIDKLQAPWIGWDRLEHAMLTPEKMDFSSTRYLIRTEPGQRDRLMAEVETALADAYPNRIIRDVDTLTATRERSYRRHSAMITILTAVMVLLCTITALGIVGLTSFNVSRRRKQIGTRRALGATKPAIIRYFMLENLMICTLGIVLGSALTVGLNMALVQWFNQTALDWFYIPAGIGVLILIGQLAVLGPALRAAQTPPALATRTV</sequence>
<evidence type="ECO:0000259" key="9">
    <source>
        <dbReference type="Pfam" id="PF12704"/>
    </source>
</evidence>
<dbReference type="Proteomes" id="UP000631300">
    <property type="component" value="Unassembled WGS sequence"/>
</dbReference>
<dbReference type="PANTHER" id="PTHR30572">
    <property type="entry name" value="MEMBRANE COMPONENT OF TRANSPORTER-RELATED"/>
    <property type="match status" value="1"/>
</dbReference>
<feature type="transmembrane region" description="Helical" evidence="7">
    <location>
        <begin position="21"/>
        <end position="43"/>
    </location>
</feature>
<evidence type="ECO:0000256" key="6">
    <source>
        <dbReference type="ARBA" id="ARBA00038076"/>
    </source>
</evidence>
<keyword evidence="11" id="KW-1185">Reference proteome</keyword>
<comment type="subcellular location">
    <subcellularLocation>
        <location evidence="1">Cell membrane</location>
        <topology evidence="1">Multi-pass membrane protein</topology>
    </subcellularLocation>
</comment>
<evidence type="ECO:0000256" key="5">
    <source>
        <dbReference type="ARBA" id="ARBA00023136"/>
    </source>
</evidence>
<feature type="domain" description="ABC3 transporter permease C-terminal" evidence="8">
    <location>
        <begin position="290"/>
        <end position="401"/>
    </location>
</feature>
<comment type="caution">
    <text evidence="10">The sequence shown here is derived from an EMBL/GenBank/DDBJ whole genome shotgun (WGS) entry which is preliminary data.</text>
</comment>
<reference evidence="10" key="1">
    <citation type="journal article" date="2014" name="Int. J. Syst. Evol. Microbiol.">
        <title>Complete genome sequence of Corynebacterium casei LMG S-19264T (=DSM 44701T), isolated from a smear-ripened cheese.</title>
        <authorList>
            <consortium name="US DOE Joint Genome Institute (JGI-PGF)"/>
            <person name="Walter F."/>
            <person name="Albersmeier A."/>
            <person name="Kalinowski J."/>
            <person name="Ruckert C."/>
        </authorList>
    </citation>
    <scope>NUCLEOTIDE SEQUENCE</scope>
    <source>
        <strain evidence="10">KCTC 22164</strain>
    </source>
</reference>
<dbReference type="EMBL" id="BMXP01000007">
    <property type="protein sequence ID" value="GGW91267.1"/>
    <property type="molecule type" value="Genomic_DNA"/>
</dbReference>
<accession>A0A918JPU0</accession>
<keyword evidence="2" id="KW-1003">Cell membrane</keyword>
<keyword evidence="3 7" id="KW-0812">Transmembrane</keyword>
<evidence type="ECO:0000256" key="2">
    <source>
        <dbReference type="ARBA" id="ARBA00022475"/>
    </source>
</evidence>
<organism evidence="10 11">
    <name type="scientific">Alteromonas halophila</name>
    <dbReference type="NCBI Taxonomy" id="516698"/>
    <lineage>
        <taxon>Bacteria</taxon>
        <taxon>Pseudomonadati</taxon>
        <taxon>Pseudomonadota</taxon>
        <taxon>Gammaproteobacteria</taxon>
        <taxon>Alteromonadales</taxon>
        <taxon>Alteromonadaceae</taxon>
        <taxon>Alteromonas/Salinimonas group</taxon>
        <taxon>Alteromonas</taxon>
    </lineage>
</organism>
<dbReference type="GO" id="GO:0022857">
    <property type="term" value="F:transmembrane transporter activity"/>
    <property type="evidence" value="ECO:0007669"/>
    <property type="project" value="TreeGrafter"/>
</dbReference>
<name>A0A918JPU0_9ALTE</name>
<comment type="similarity">
    <text evidence="6">Belongs to the ABC-4 integral membrane protein family.</text>
</comment>
<dbReference type="PANTHER" id="PTHR30572:SF4">
    <property type="entry name" value="ABC TRANSPORTER PERMEASE YTRF"/>
    <property type="match status" value="1"/>
</dbReference>
<proteinExistence type="inferred from homology"/>
<keyword evidence="4 7" id="KW-1133">Transmembrane helix</keyword>
<dbReference type="InterPro" id="IPR025857">
    <property type="entry name" value="MacB_PCD"/>
</dbReference>
<evidence type="ECO:0000256" key="1">
    <source>
        <dbReference type="ARBA" id="ARBA00004651"/>
    </source>
</evidence>
<dbReference type="RefSeq" id="WP_189407296.1">
    <property type="nucleotide sequence ID" value="NZ_BMXP01000007.1"/>
</dbReference>